<dbReference type="Pfam" id="PF07992">
    <property type="entry name" value="Pyr_redox_2"/>
    <property type="match status" value="1"/>
</dbReference>
<name>A0AAD7XZ94_9FUNG</name>
<dbReference type="RefSeq" id="XP_058340435.1">
    <property type="nucleotide sequence ID" value="XM_058488809.1"/>
</dbReference>
<reference evidence="6 7" key="1">
    <citation type="submission" date="2023-03" db="EMBL/GenBank/DDBJ databases">
        <title>Genome sequence of Lichtheimia ornata CBS 291.66.</title>
        <authorList>
            <person name="Mohabir J.T."/>
            <person name="Shea T.P."/>
            <person name="Kurbessoian T."/>
            <person name="Berby B."/>
            <person name="Fontaine J."/>
            <person name="Livny J."/>
            <person name="Gnirke A."/>
            <person name="Stajich J.E."/>
            <person name="Cuomo C.A."/>
        </authorList>
    </citation>
    <scope>NUCLEOTIDE SEQUENCE [LARGE SCALE GENOMIC DNA]</scope>
    <source>
        <strain evidence="6">CBS 291.66</strain>
    </source>
</reference>
<feature type="domain" description="FAD/NAD(P)-binding" evidence="5">
    <location>
        <begin position="6"/>
        <end position="300"/>
    </location>
</feature>
<dbReference type="Gene3D" id="3.50.50.100">
    <property type="match status" value="1"/>
</dbReference>
<dbReference type="EMBL" id="JARTCD010000048">
    <property type="protein sequence ID" value="KAJ8655522.1"/>
    <property type="molecule type" value="Genomic_DNA"/>
</dbReference>
<proteinExistence type="inferred from homology"/>
<dbReference type="PRINTS" id="PR00411">
    <property type="entry name" value="PNDRDTASEI"/>
</dbReference>
<comment type="similarity">
    <text evidence="1">Belongs to the FAD-dependent oxidoreductase family.</text>
</comment>
<dbReference type="InterPro" id="IPR023753">
    <property type="entry name" value="FAD/NAD-binding_dom"/>
</dbReference>
<keyword evidence="3" id="KW-0274">FAD</keyword>
<keyword evidence="4" id="KW-0560">Oxidoreductase</keyword>
<evidence type="ECO:0000256" key="2">
    <source>
        <dbReference type="ARBA" id="ARBA00022630"/>
    </source>
</evidence>
<dbReference type="GO" id="GO:0050660">
    <property type="term" value="F:flavin adenine dinucleotide binding"/>
    <property type="evidence" value="ECO:0007669"/>
    <property type="project" value="TreeGrafter"/>
</dbReference>
<evidence type="ECO:0000313" key="7">
    <source>
        <dbReference type="Proteomes" id="UP001234581"/>
    </source>
</evidence>
<dbReference type="PANTHER" id="PTHR43735">
    <property type="entry name" value="APOPTOSIS-INDUCING FACTOR 1"/>
    <property type="match status" value="1"/>
</dbReference>
<gene>
    <name evidence="6" type="ORF">O0I10_008808</name>
</gene>
<keyword evidence="2" id="KW-0285">Flavoprotein</keyword>
<dbReference type="Proteomes" id="UP001234581">
    <property type="component" value="Unassembled WGS sequence"/>
</dbReference>
<evidence type="ECO:0000256" key="3">
    <source>
        <dbReference type="ARBA" id="ARBA00022827"/>
    </source>
</evidence>
<dbReference type="PANTHER" id="PTHR43735:SF3">
    <property type="entry name" value="FERROPTOSIS SUPPRESSOR PROTEIN 1"/>
    <property type="match status" value="1"/>
</dbReference>
<organism evidence="6 7">
    <name type="scientific">Lichtheimia ornata</name>
    <dbReference type="NCBI Taxonomy" id="688661"/>
    <lineage>
        <taxon>Eukaryota</taxon>
        <taxon>Fungi</taxon>
        <taxon>Fungi incertae sedis</taxon>
        <taxon>Mucoromycota</taxon>
        <taxon>Mucoromycotina</taxon>
        <taxon>Mucoromycetes</taxon>
        <taxon>Mucorales</taxon>
        <taxon>Lichtheimiaceae</taxon>
        <taxon>Lichtheimia</taxon>
    </lineage>
</organism>
<dbReference type="AlphaFoldDB" id="A0AAD7XZ94"/>
<dbReference type="GO" id="GO:0005737">
    <property type="term" value="C:cytoplasm"/>
    <property type="evidence" value="ECO:0007669"/>
    <property type="project" value="TreeGrafter"/>
</dbReference>
<evidence type="ECO:0000256" key="4">
    <source>
        <dbReference type="ARBA" id="ARBA00023002"/>
    </source>
</evidence>
<evidence type="ECO:0000313" key="6">
    <source>
        <dbReference type="EMBL" id="KAJ8655522.1"/>
    </source>
</evidence>
<dbReference type="InterPro" id="IPR036188">
    <property type="entry name" value="FAD/NAD-bd_sf"/>
</dbReference>
<protein>
    <recommendedName>
        <fullName evidence="5">FAD/NAD(P)-binding domain-containing protein</fullName>
    </recommendedName>
</protein>
<comment type="caution">
    <text evidence="6">The sequence shown here is derived from an EMBL/GenBank/DDBJ whole genome shotgun (WGS) entry which is preliminary data.</text>
</comment>
<accession>A0AAD7XZ94</accession>
<keyword evidence="7" id="KW-1185">Reference proteome</keyword>
<evidence type="ECO:0000259" key="5">
    <source>
        <dbReference type="Pfam" id="PF07992"/>
    </source>
</evidence>
<dbReference type="PRINTS" id="PR00368">
    <property type="entry name" value="FADPNR"/>
</dbReference>
<dbReference type="GeneID" id="83216215"/>
<dbReference type="GO" id="GO:0004174">
    <property type="term" value="F:electron-transferring-flavoprotein dehydrogenase activity"/>
    <property type="evidence" value="ECO:0007669"/>
    <property type="project" value="TreeGrafter"/>
</dbReference>
<dbReference type="SUPFAM" id="SSF51905">
    <property type="entry name" value="FAD/NAD(P)-binding domain"/>
    <property type="match status" value="1"/>
</dbReference>
<evidence type="ECO:0000256" key="1">
    <source>
        <dbReference type="ARBA" id="ARBA00006442"/>
    </source>
</evidence>
<sequence>MTGMQNIIVLGGGYAGVGTARALEKRIANNNNYRIILIEKREFFYHAVAAPRTLVEDIDNMIPYTGVFKHKKNQVVQASVVQLEPNQIHLDREFEGSHHVPFAFSVIATGTSHPDPFKLATNSREEGTKRLANVRQQVKDAQSIVIVGGGPTGIEISGEIRGAYKDKKITLVHRGSHLLSKEIPEKARMKLLEKMRQNNIHVIFNDTIPSLPAEHNESIHVPATAPFIHTEQGKKIDCDLLLVAFGNRPNTAWIDPSLLAKNGFVKVKPTLQVDVQGYETVYVVGDAADLQETKLAAKSRGHISVVTNNIAAAIKGNTKPSKVYNGSPNISAITFGKQQGMIITPWFCLGDWVTGNLKGKTMMVERFWGELGLQYPKQRSSENKSSWMLWMTGGFITLSAYYLLKSTYPSLLPSIQQSLINLSQQRRISL</sequence>